<dbReference type="SMART" id="SM00213">
    <property type="entry name" value="UBQ"/>
    <property type="match status" value="1"/>
</dbReference>
<dbReference type="STRING" id="77586.A0A0D9UYL6"/>
<dbReference type="GO" id="GO:0005524">
    <property type="term" value="F:ATP binding"/>
    <property type="evidence" value="ECO:0007669"/>
    <property type="project" value="UniProtKB-KW"/>
</dbReference>
<dbReference type="Proteomes" id="UP000032180">
    <property type="component" value="Chromosome 1"/>
</dbReference>
<keyword evidence="10" id="KW-1185">Reference proteome</keyword>
<organism evidence="9 10">
    <name type="scientific">Leersia perrieri</name>
    <dbReference type="NCBI Taxonomy" id="77586"/>
    <lineage>
        <taxon>Eukaryota</taxon>
        <taxon>Viridiplantae</taxon>
        <taxon>Streptophyta</taxon>
        <taxon>Embryophyta</taxon>
        <taxon>Tracheophyta</taxon>
        <taxon>Spermatophyta</taxon>
        <taxon>Magnoliopsida</taxon>
        <taxon>Liliopsida</taxon>
        <taxon>Poales</taxon>
        <taxon>Poaceae</taxon>
        <taxon>BOP clade</taxon>
        <taxon>Oryzoideae</taxon>
        <taxon>Oryzeae</taxon>
        <taxon>Oryzinae</taxon>
        <taxon>Leersia</taxon>
    </lineage>
</organism>
<evidence type="ECO:0000313" key="9">
    <source>
        <dbReference type="EnsemblPlants" id="LPERR01G07800.1"/>
    </source>
</evidence>
<proteinExistence type="inferred from homology"/>
<sequence length="563" mass="62722">MASTGITLSPDMAVGQIEGDQSSYHTPQVILLQLAVPGFPLAKMSVLESDSVAAVKLRIQTIRGIAVRNQRLVFEGRELSRNNGYIRDYGVRYGSVLHLVTRISDPRRTVVRTVYGRKLKSLVVQGRNLRYVKKEDSKNSECPSDVGEGMTLVNGEKLDESTLISDICENNCSDIDFLVSKSEKFSKKEIDECFEQLSIEPNIENKLQGDDARKKYPLIEPILVNPSVTLTPTVMDMIEATLDGLEKGHTPVKSTEGTGGVYFMLDSSGQEYVAVFKPVNEEPMAKNNPNGYPFSSDGEGLKRGTRVGEGAFREVAAYILDHPVSGYRVSDELGFAGVPPTVLVQCLHGYTDKSTKDREEKEEKEPKIGSLQMFMKNSGCCEDIGPGMFPVQEVHKIAVLDMRLANADRHGGNILFHKDEDGQIVLIPIDHGYCLPESFEDCTFEWLYWPQARQPFNIETLNCIKSLDEEEDIKLLKLHGRELSPKCVRVFRVSTMMLKKGAARGLTPYEIGNILCRENITIKSKIEEIVEEAEGVVPSGTGEEPFMEAVSSIMDRRLNELLN</sequence>
<keyword evidence="5" id="KW-0418">Kinase</keyword>
<evidence type="ECO:0000259" key="8">
    <source>
        <dbReference type="PROSITE" id="PS50290"/>
    </source>
</evidence>
<protein>
    <recommendedName>
        <fullName evidence="2">1-phosphatidylinositol 4-kinase</fullName>
        <ecNumber evidence="2">2.7.1.67</ecNumber>
    </recommendedName>
</protein>
<feature type="domain" description="PI3K/PI4K catalytic" evidence="8">
    <location>
        <begin position="248"/>
        <end position="545"/>
    </location>
</feature>
<dbReference type="InterPro" id="IPR044571">
    <property type="entry name" value="P4KG1-8"/>
</dbReference>
<name>A0A0D9UYL6_9ORYZ</name>
<dbReference type="InterPro" id="IPR000403">
    <property type="entry name" value="PI3/4_kinase_cat_dom"/>
</dbReference>
<dbReference type="GO" id="GO:0004430">
    <property type="term" value="F:1-phosphatidylinositol 4-kinase activity"/>
    <property type="evidence" value="ECO:0007669"/>
    <property type="project" value="UniProtKB-EC"/>
</dbReference>
<dbReference type="InterPro" id="IPR029071">
    <property type="entry name" value="Ubiquitin-like_domsf"/>
</dbReference>
<evidence type="ECO:0000259" key="7">
    <source>
        <dbReference type="PROSITE" id="PS50053"/>
    </source>
</evidence>
<evidence type="ECO:0000256" key="5">
    <source>
        <dbReference type="ARBA" id="ARBA00022777"/>
    </source>
</evidence>
<dbReference type="eggNOG" id="KOG2381">
    <property type="taxonomic scope" value="Eukaryota"/>
</dbReference>
<evidence type="ECO:0000256" key="4">
    <source>
        <dbReference type="ARBA" id="ARBA00022741"/>
    </source>
</evidence>
<feature type="domain" description="Ubiquitin-like" evidence="7">
    <location>
        <begin position="32"/>
        <end position="106"/>
    </location>
</feature>
<dbReference type="InterPro" id="IPR011009">
    <property type="entry name" value="Kinase-like_dom_sf"/>
</dbReference>
<keyword evidence="4" id="KW-0547">Nucleotide-binding</keyword>
<reference evidence="9" key="3">
    <citation type="submission" date="2015-04" db="UniProtKB">
        <authorList>
            <consortium name="EnsemblPlants"/>
        </authorList>
    </citation>
    <scope>IDENTIFICATION</scope>
</reference>
<dbReference type="PROSITE" id="PS50290">
    <property type="entry name" value="PI3_4_KINASE_3"/>
    <property type="match status" value="1"/>
</dbReference>
<dbReference type="EC" id="2.7.1.67" evidence="2"/>
<dbReference type="PANTHER" id="PTHR45800:SF44">
    <property type="entry name" value="1-PHOSPHATIDYLINOSITOL 4-KINASE"/>
    <property type="match status" value="1"/>
</dbReference>
<reference evidence="10" key="2">
    <citation type="submission" date="2013-12" db="EMBL/GenBank/DDBJ databases">
        <authorList>
            <person name="Yu Y."/>
            <person name="Lee S."/>
            <person name="de Baynast K."/>
            <person name="Wissotski M."/>
            <person name="Liu L."/>
            <person name="Talag J."/>
            <person name="Goicoechea J."/>
            <person name="Angelova A."/>
            <person name="Jetty R."/>
            <person name="Kudrna D."/>
            <person name="Golser W."/>
            <person name="Rivera L."/>
            <person name="Zhang J."/>
            <person name="Wing R."/>
        </authorList>
    </citation>
    <scope>NUCLEOTIDE SEQUENCE</scope>
</reference>
<dbReference type="eggNOG" id="KOG0001">
    <property type="taxonomic scope" value="Eukaryota"/>
</dbReference>
<dbReference type="InterPro" id="IPR000626">
    <property type="entry name" value="Ubiquitin-like_dom"/>
</dbReference>
<accession>A0A0D9UYL6</accession>
<evidence type="ECO:0000256" key="6">
    <source>
        <dbReference type="ARBA" id="ARBA00022840"/>
    </source>
</evidence>
<dbReference type="EnsemblPlants" id="LPERR01G07800.1">
    <property type="protein sequence ID" value="LPERR01G07800.1"/>
    <property type="gene ID" value="LPERR01G07800"/>
</dbReference>
<keyword evidence="6" id="KW-0067">ATP-binding</keyword>
<dbReference type="AlphaFoldDB" id="A0A0D9UYL6"/>
<keyword evidence="3" id="KW-0808">Transferase</keyword>
<comment type="similarity">
    <text evidence="1">Belongs to the PI3/PI4-kinase family. Type II PI4K subfamily.</text>
</comment>
<evidence type="ECO:0000256" key="2">
    <source>
        <dbReference type="ARBA" id="ARBA00012169"/>
    </source>
</evidence>
<dbReference type="HOGENOM" id="CLU_023603_0_0_1"/>
<dbReference type="Gene3D" id="3.10.20.90">
    <property type="entry name" value="Phosphatidylinositol 3-kinase Catalytic Subunit, Chain A, domain 1"/>
    <property type="match status" value="1"/>
</dbReference>
<reference evidence="9 10" key="1">
    <citation type="submission" date="2012-08" db="EMBL/GenBank/DDBJ databases">
        <title>Oryza genome evolution.</title>
        <authorList>
            <person name="Wing R.A."/>
        </authorList>
    </citation>
    <scope>NUCLEOTIDE SEQUENCE</scope>
</reference>
<dbReference type="SUPFAM" id="SSF54236">
    <property type="entry name" value="Ubiquitin-like"/>
    <property type="match status" value="1"/>
</dbReference>
<dbReference type="Pfam" id="PF00454">
    <property type="entry name" value="PI3_PI4_kinase"/>
    <property type="match status" value="1"/>
</dbReference>
<evidence type="ECO:0000256" key="1">
    <source>
        <dbReference type="ARBA" id="ARBA00008941"/>
    </source>
</evidence>
<dbReference type="SUPFAM" id="SSF56112">
    <property type="entry name" value="Protein kinase-like (PK-like)"/>
    <property type="match status" value="1"/>
</dbReference>
<dbReference type="Pfam" id="PF00240">
    <property type="entry name" value="ubiquitin"/>
    <property type="match status" value="1"/>
</dbReference>
<dbReference type="PROSITE" id="PS50053">
    <property type="entry name" value="UBIQUITIN_2"/>
    <property type="match status" value="1"/>
</dbReference>
<evidence type="ECO:0000256" key="3">
    <source>
        <dbReference type="ARBA" id="ARBA00022679"/>
    </source>
</evidence>
<dbReference type="Gramene" id="LPERR01G07800.1">
    <property type="protein sequence ID" value="LPERR01G07800.1"/>
    <property type="gene ID" value="LPERR01G07800"/>
</dbReference>
<evidence type="ECO:0000313" key="10">
    <source>
        <dbReference type="Proteomes" id="UP000032180"/>
    </source>
</evidence>
<dbReference type="PANTHER" id="PTHR45800">
    <property type="entry name" value="PHOSPHATIDYLINOSITOL 4-KINASE GAMMA"/>
    <property type="match status" value="1"/>
</dbReference>